<protein>
    <submittedName>
        <fullName evidence="1">Uncharacterized protein</fullName>
    </submittedName>
</protein>
<dbReference type="AlphaFoldDB" id="L8PJD2"/>
<gene>
    <name evidence="1" type="ORF">STVIR_1364</name>
</gene>
<name>L8PJD2_STRVR</name>
<evidence type="ECO:0000313" key="2">
    <source>
        <dbReference type="Proteomes" id="UP000011205"/>
    </source>
</evidence>
<dbReference type="EMBL" id="AMLP01000049">
    <property type="protein sequence ID" value="ELS57626.1"/>
    <property type="molecule type" value="Genomic_DNA"/>
</dbReference>
<sequence>MRKLVSAYWKIAAVCRGLSRGVGPEEEGAARTSARALG</sequence>
<dbReference type="PATRIC" id="fig|1160705.3.peg.1359"/>
<accession>L8PJD2</accession>
<reference evidence="1 2" key="1">
    <citation type="journal article" date="2013" name="Genome Announc.">
        <title>Draft Genome Sequence of Streptomyces viridochromogenes Strain Tu57, Producer of Avilamycin.</title>
        <authorList>
            <person name="Gruning B.A."/>
            <person name="Erxleben A."/>
            <person name="Hahnlein A."/>
            <person name="Gunther S."/>
        </authorList>
    </citation>
    <scope>NUCLEOTIDE SEQUENCE [LARGE SCALE GENOMIC DNA]</scope>
    <source>
        <strain evidence="1 2">Tue57</strain>
    </source>
</reference>
<comment type="caution">
    <text evidence="1">The sequence shown here is derived from an EMBL/GenBank/DDBJ whole genome shotgun (WGS) entry which is preliminary data.</text>
</comment>
<organism evidence="1 2">
    <name type="scientific">Streptomyces viridochromogenes Tue57</name>
    <dbReference type="NCBI Taxonomy" id="1160705"/>
    <lineage>
        <taxon>Bacteria</taxon>
        <taxon>Bacillati</taxon>
        <taxon>Actinomycetota</taxon>
        <taxon>Actinomycetes</taxon>
        <taxon>Kitasatosporales</taxon>
        <taxon>Streptomycetaceae</taxon>
        <taxon>Streptomyces</taxon>
    </lineage>
</organism>
<dbReference type="Proteomes" id="UP000011205">
    <property type="component" value="Unassembled WGS sequence"/>
</dbReference>
<proteinExistence type="predicted"/>
<evidence type="ECO:0000313" key="1">
    <source>
        <dbReference type="EMBL" id="ELS57626.1"/>
    </source>
</evidence>